<dbReference type="Pfam" id="PF19578">
    <property type="entry name" value="DUF6090"/>
    <property type="match status" value="1"/>
</dbReference>
<reference evidence="2 3" key="1">
    <citation type="submission" date="2019-06" db="EMBL/GenBank/DDBJ databases">
        <title>Flavobacteriaceae Paucihalobacterium erythroidium CWB-1, complete genome.</title>
        <authorList>
            <person name="Wu S."/>
        </authorList>
    </citation>
    <scope>NUCLEOTIDE SEQUENCE [LARGE SCALE GENOMIC DNA]</scope>
    <source>
        <strain evidence="2 3">CWB-1</strain>
    </source>
</reference>
<name>A0A506PG01_9FLAO</name>
<dbReference type="Proteomes" id="UP000317332">
    <property type="component" value="Unassembled WGS sequence"/>
</dbReference>
<accession>A0A506PG01</accession>
<comment type="caution">
    <text evidence="2">The sequence shown here is derived from an EMBL/GenBank/DDBJ whole genome shotgun (WGS) entry which is preliminary data.</text>
</comment>
<keyword evidence="3" id="KW-1185">Reference proteome</keyword>
<keyword evidence="1" id="KW-0812">Transmembrane</keyword>
<evidence type="ECO:0000313" key="2">
    <source>
        <dbReference type="EMBL" id="TPV32791.1"/>
    </source>
</evidence>
<dbReference type="EMBL" id="VHIQ01000005">
    <property type="protein sequence ID" value="TPV32791.1"/>
    <property type="molecule type" value="Genomic_DNA"/>
</dbReference>
<dbReference type="AlphaFoldDB" id="A0A506PG01"/>
<evidence type="ECO:0000313" key="3">
    <source>
        <dbReference type="Proteomes" id="UP000317332"/>
    </source>
</evidence>
<dbReference type="InterPro" id="IPR045749">
    <property type="entry name" value="DUF6090"/>
</dbReference>
<keyword evidence="1" id="KW-0472">Membrane</keyword>
<proteinExistence type="predicted"/>
<sequence>MIKFFRKIRYDLMTRNKTSRYFKYAIGEIVLVVIGILIALSINNWNETRKIRTSEQEILQNLKSELITNKIELEKIYNSHLNAFNSGITLLQLFNTDVSTIPATKLDSILAEFEMSRTFEVSDGYIKSLLASGKVDYIQNSDLKAFVGSFDSQVIDATEEIIPMRKLFEDRLWPLIDGKISSSNRIRYLATYSIIPKGSYTSSYIWFFENREIEDIVSNIMVWRKDLMEDEITFLENINLTIKNIEKELNQ</sequence>
<gene>
    <name evidence="2" type="ORF">FJ651_10775</name>
</gene>
<dbReference type="RefSeq" id="WP_140990538.1">
    <property type="nucleotide sequence ID" value="NZ_VHIQ01000005.1"/>
</dbReference>
<protein>
    <submittedName>
        <fullName evidence="2">Uncharacterized protein</fullName>
    </submittedName>
</protein>
<organism evidence="2 3">
    <name type="scientific">Paucihalobacter ruber</name>
    <dbReference type="NCBI Taxonomy" id="2567861"/>
    <lineage>
        <taxon>Bacteria</taxon>
        <taxon>Pseudomonadati</taxon>
        <taxon>Bacteroidota</taxon>
        <taxon>Flavobacteriia</taxon>
        <taxon>Flavobacteriales</taxon>
        <taxon>Flavobacteriaceae</taxon>
        <taxon>Paucihalobacter</taxon>
    </lineage>
</organism>
<feature type="transmembrane region" description="Helical" evidence="1">
    <location>
        <begin position="21"/>
        <end position="42"/>
    </location>
</feature>
<evidence type="ECO:0000256" key="1">
    <source>
        <dbReference type="SAM" id="Phobius"/>
    </source>
</evidence>
<dbReference type="OrthoDB" id="821805at2"/>
<keyword evidence="1" id="KW-1133">Transmembrane helix</keyword>